<keyword evidence="3 7" id="KW-0547">Nucleotide-binding</keyword>
<dbReference type="Gene3D" id="1.20.140.20">
    <property type="entry name" value="Alpha-ketoacid/pyruvate dehydrogenase kinase, N-terminal domain"/>
    <property type="match status" value="1"/>
</dbReference>
<evidence type="ECO:0000259" key="9">
    <source>
        <dbReference type="Pfam" id="PF10436"/>
    </source>
</evidence>
<dbReference type="GO" id="GO:0005524">
    <property type="term" value="F:ATP binding"/>
    <property type="evidence" value="ECO:0007669"/>
    <property type="project" value="UniProtKB-UniRule"/>
</dbReference>
<dbReference type="SUPFAM" id="SSF55874">
    <property type="entry name" value="ATPase domain of HSP90 chaperone/DNA topoisomerase II/histidine kinase"/>
    <property type="match status" value="1"/>
</dbReference>
<evidence type="ECO:0000256" key="7">
    <source>
        <dbReference type="RuleBase" id="RU366032"/>
    </source>
</evidence>
<evidence type="ECO:0000256" key="1">
    <source>
        <dbReference type="ARBA" id="ARBA00006155"/>
    </source>
</evidence>
<dbReference type="InterPro" id="IPR036784">
    <property type="entry name" value="AK/P_DHK_N_sf"/>
</dbReference>
<evidence type="ECO:0000256" key="4">
    <source>
        <dbReference type="ARBA" id="ARBA00022777"/>
    </source>
</evidence>
<protein>
    <recommendedName>
        <fullName evidence="7">Protein-serine/threonine kinase</fullName>
        <ecNumber evidence="7">2.7.11.-</ecNumber>
    </recommendedName>
</protein>
<dbReference type="PANTHER" id="PTHR11947">
    <property type="entry name" value="PYRUVATE DEHYDROGENASE KINASE"/>
    <property type="match status" value="1"/>
</dbReference>
<comment type="subcellular location">
    <subcellularLocation>
        <location evidence="7">Mitochondrion matrix</location>
    </subcellularLocation>
</comment>
<comment type="similarity">
    <text evidence="1 7">Belongs to the PDK/BCKDK protein kinase family.</text>
</comment>
<evidence type="ECO:0000256" key="5">
    <source>
        <dbReference type="ARBA" id="ARBA00022840"/>
    </source>
</evidence>
<dbReference type="Gene3D" id="3.30.565.10">
    <property type="entry name" value="Histidine kinase-like ATPase, C-terminal domain"/>
    <property type="match status" value="1"/>
</dbReference>
<evidence type="ECO:0000256" key="6">
    <source>
        <dbReference type="ARBA" id="ARBA00023128"/>
    </source>
</evidence>
<keyword evidence="5 7" id="KW-0067">ATP-binding</keyword>
<dbReference type="GO" id="GO:0005759">
    <property type="term" value="C:mitochondrial matrix"/>
    <property type="evidence" value="ECO:0007669"/>
    <property type="project" value="UniProtKB-SubCell"/>
</dbReference>
<reference evidence="11" key="2">
    <citation type="submission" date="2015-01" db="EMBL/GenBank/DDBJ databases">
        <title>Evolutionary Origins and Diversification of the Mycorrhizal Mutualists.</title>
        <authorList>
            <consortium name="DOE Joint Genome Institute"/>
            <consortium name="Mycorrhizal Genomics Consortium"/>
            <person name="Kohler A."/>
            <person name="Kuo A."/>
            <person name="Nagy L.G."/>
            <person name="Floudas D."/>
            <person name="Copeland A."/>
            <person name="Barry K.W."/>
            <person name="Cichocki N."/>
            <person name="Veneault-Fourrey C."/>
            <person name="LaButti K."/>
            <person name="Lindquist E.A."/>
            <person name="Lipzen A."/>
            <person name="Lundell T."/>
            <person name="Morin E."/>
            <person name="Murat C."/>
            <person name="Riley R."/>
            <person name="Ohm R."/>
            <person name="Sun H."/>
            <person name="Tunlid A."/>
            <person name="Henrissat B."/>
            <person name="Grigoriev I.V."/>
            <person name="Hibbett D.S."/>
            <person name="Martin F."/>
        </authorList>
    </citation>
    <scope>NUCLEOTIDE SEQUENCE [LARGE SCALE GENOMIC DNA]</scope>
    <source>
        <strain evidence="11">F 1598</strain>
    </source>
</reference>
<name>A0A0C3G3H0_PILCF</name>
<feature type="domain" description="Branched-chain alpha-ketoacid dehydrogenase kinase/Pyruvate dehydrogenase kinase N-terminal" evidence="9">
    <location>
        <begin position="35"/>
        <end position="196"/>
    </location>
</feature>
<gene>
    <name evidence="10" type="ORF">PILCRDRAFT_94521</name>
</gene>
<dbReference type="GO" id="GO:0004740">
    <property type="term" value="F:pyruvate dehydrogenase (acetyl-transferring) kinase activity"/>
    <property type="evidence" value="ECO:0007669"/>
    <property type="project" value="TreeGrafter"/>
</dbReference>
<dbReference type="PANTHER" id="PTHR11947:SF25">
    <property type="entry name" value="[PYRUVATE DEHYDROGENASE (ACETYL-TRANSFERRING)] KINASE 2, MITOCHONDRIAL"/>
    <property type="match status" value="1"/>
</dbReference>
<keyword evidence="4 7" id="KW-0418">Kinase</keyword>
<dbReference type="EMBL" id="KN832972">
    <property type="protein sequence ID" value="KIM90835.1"/>
    <property type="molecule type" value="Genomic_DNA"/>
</dbReference>
<dbReference type="OrthoDB" id="3264224at2759"/>
<reference evidence="10 11" key="1">
    <citation type="submission" date="2014-04" db="EMBL/GenBank/DDBJ databases">
        <authorList>
            <consortium name="DOE Joint Genome Institute"/>
            <person name="Kuo A."/>
            <person name="Tarkka M."/>
            <person name="Buscot F."/>
            <person name="Kohler A."/>
            <person name="Nagy L.G."/>
            <person name="Floudas D."/>
            <person name="Copeland A."/>
            <person name="Barry K.W."/>
            <person name="Cichocki N."/>
            <person name="Veneault-Fourrey C."/>
            <person name="LaButti K."/>
            <person name="Lindquist E.A."/>
            <person name="Lipzen A."/>
            <person name="Lundell T."/>
            <person name="Morin E."/>
            <person name="Murat C."/>
            <person name="Sun H."/>
            <person name="Tunlid A."/>
            <person name="Henrissat B."/>
            <person name="Grigoriev I.V."/>
            <person name="Hibbett D.S."/>
            <person name="Martin F."/>
            <person name="Nordberg H.P."/>
            <person name="Cantor M.N."/>
            <person name="Hua S.X."/>
        </authorList>
    </citation>
    <scope>NUCLEOTIDE SEQUENCE [LARGE SCALE GENOMIC DNA]</scope>
    <source>
        <strain evidence="10 11">F 1598</strain>
    </source>
</reference>
<dbReference type="Pfam" id="PF10436">
    <property type="entry name" value="BCDHK_Adom3"/>
    <property type="match status" value="1"/>
</dbReference>
<accession>A0A0C3G3H0</accession>
<evidence type="ECO:0000313" key="10">
    <source>
        <dbReference type="EMBL" id="KIM90835.1"/>
    </source>
</evidence>
<dbReference type="SUPFAM" id="SSF69012">
    <property type="entry name" value="alpha-ketoacid dehydrogenase kinase, N-terminal domain"/>
    <property type="match status" value="1"/>
</dbReference>
<dbReference type="InParanoid" id="A0A0C3G3H0"/>
<dbReference type="HOGENOM" id="CLU_023861_0_1_1"/>
<dbReference type="Proteomes" id="UP000054166">
    <property type="component" value="Unassembled WGS sequence"/>
</dbReference>
<dbReference type="GO" id="GO:0010906">
    <property type="term" value="P:regulation of glucose metabolic process"/>
    <property type="evidence" value="ECO:0007669"/>
    <property type="project" value="TreeGrafter"/>
</dbReference>
<evidence type="ECO:0000313" key="11">
    <source>
        <dbReference type="Proteomes" id="UP000054166"/>
    </source>
</evidence>
<evidence type="ECO:0000256" key="2">
    <source>
        <dbReference type="ARBA" id="ARBA00022679"/>
    </source>
</evidence>
<dbReference type="InterPro" id="IPR018955">
    <property type="entry name" value="BCDHK/PDK_N"/>
</dbReference>
<dbReference type="AlphaFoldDB" id="A0A0C3G3H0"/>
<dbReference type="STRING" id="765440.A0A0C3G3H0"/>
<keyword evidence="11" id="KW-1185">Reference proteome</keyword>
<keyword evidence="6 7" id="KW-0496">Mitochondrion</keyword>
<feature type="region of interest" description="Disordered" evidence="8">
    <location>
        <begin position="340"/>
        <end position="363"/>
    </location>
</feature>
<dbReference type="InterPro" id="IPR039028">
    <property type="entry name" value="BCKD/PDK"/>
</dbReference>
<evidence type="ECO:0000256" key="3">
    <source>
        <dbReference type="ARBA" id="ARBA00022741"/>
    </source>
</evidence>
<dbReference type="EC" id="2.7.11.-" evidence="7"/>
<sequence length="415" mass="46817">MVNMLLENRVRFQSTALHFYQNRQLELYASKEAKRLTLRQLVFFGRSMDEDRLIKSANYVRTELAVRIAHRLRDLQALPYVVVTQEGVAKVYELYWSAFEQFRRFPPINNIEENKAFCESLRKLLDEHAVVIPNLSLGLSLSSPYLAPELLDSFMRRMLISRISRRVLAEHHLALSGSYNGKVEESGATERHVGIIYTGLNVKQSIDKCTKLLKERSHHIDENYGVPSTYWPDVIVDGHLDTNFAYIKEHVEYIFFELLKNAMLATIQKYHDAATLPPIRATIVAGNNDVGIRISDQGGGLLIPQIKSPSDLFSFSHVRNATRMEHSRLGALRTVSSDPRGVKATVEEQVEPQSESPEKGVGMAASPRIGIGLPMSNIFATYFGGSLELISLDGWGTDVYIRLPKLGTNLEGIEV</sequence>
<organism evidence="10 11">
    <name type="scientific">Piloderma croceum (strain F 1598)</name>
    <dbReference type="NCBI Taxonomy" id="765440"/>
    <lineage>
        <taxon>Eukaryota</taxon>
        <taxon>Fungi</taxon>
        <taxon>Dikarya</taxon>
        <taxon>Basidiomycota</taxon>
        <taxon>Agaricomycotina</taxon>
        <taxon>Agaricomycetes</taxon>
        <taxon>Agaricomycetidae</taxon>
        <taxon>Atheliales</taxon>
        <taxon>Atheliaceae</taxon>
        <taxon>Piloderma</taxon>
    </lineage>
</organism>
<dbReference type="InterPro" id="IPR036890">
    <property type="entry name" value="HATPase_C_sf"/>
</dbReference>
<proteinExistence type="inferred from homology"/>
<keyword evidence="2 7" id="KW-0808">Transferase</keyword>
<evidence type="ECO:0000256" key="8">
    <source>
        <dbReference type="SAM" id="MobiDB-lite"/>
    </source>
</evidence>